<dbReference type="InterPro" id="IPR024455">
    <property type="entry name" value="Phage_capsid"/>
</dbReference>
<dbReference type="Gene3D" id="3.30.2400.10">
    <property type="entry name" value="Major capsid protein gp5"/>
    <property type="match status" value="1"/>
</dbReference>
<keyword evidence="4" id="KW-1185">Reference proteome</keyword>
<organism evidence="3 4">
    <name type="scientific">Dietzia aerolata</name>
    <dbReference type="NCBI Taxonomy" id="595984"/>
    <lineage>
        <taxon>Bacteria</taxon>
        <taxon>Bacillati</taxon>
        <taxon>Actinomycetota</taxon>
        <taxon>Actinomycetes</taxon>
        <taxon>Mycobacteriales</taxon>
        <taxon>Dietziaceae</taxon>
        <taxon>Dietzia</taxon>
    </lineage>
</organism>
<feature type="domain" description="Phage capsid-like C-terminal" evidence="2">
    <location>
        <begin position="45"/>
        <end position="276"/>
    </location>
</feature>
<dbReference type="Proteomes" id="UP001589700">
    <property type="component" value="Unassembled WGS sequence"/>
</dbReference>
<dbReference type="RefSeq" id="WP_182632965.1">
    <property type="nucleotide sequence ID" value="NZ_JAALDM010000217.1"/>
</dbReference>
<accession>A0ABV5JUU2</accession>
<protein>
    <submittedName>
        <fullName evidence="3">Phage major capsid protein</fullName>
    </submittedName>
</protein>
<comment type="caution">
    <text evidence="3">The sequence shown here is derived from an EMBL/GenBank/DDBJ whole genome shotgun (WGS) entry which is preliminary data.</text>
</comment>
<comment type="subcellular location">
    <subcellularLocation>
        <location evidence="1">Virion</location>
    </subcellularLocation>
</comment>
<dbReference type="NCBIfam" id="TIGR01554">
    <property type="entry name" value="major_cap_HK97"/>
    <property type="match status" value="1"/>
</dbReference>
<evidence type="ECO:0000256" key="1">
    <source>
        <dbReference type="ARBA" id="ARBA00004328"/>
    </source>
</evidence>
<dbReference type="Pfam" id="PF05065">
    <property type="entry name" value="Phage_capsid"/>
    <property type="match status" value="1"/>
</dbReference>
<sequence>MSSPITTNTTAAAWSPDVVAFPAADVIPDALVLSTSTVAGSVEGDSPVVRVPYVEDDVASFTAEGAEIDHANPVLSEKVVSTGKVATVVRISREQYIQSGTAGMLSDSMRRSVIKAANHAYLNQPAPVGPDTTPPAGILTDPDIVTANDDVADNLDVIVDLVATIEANGATPSGILLAPDTWASLRKIKSATGSAAALLGAGTQDAAQSLLSLPVRVDNAVPSGTGFIFDRSAIVSAVSNVEVATNDSAFFTSDSVAVRCVFRFGALLVRPDRVATFEVASD</sequence>
<proteinExistence type="predicted"/>
<evidence type="ECO:0000259" key="2">
    <source>
        <dbReference type="Pfam" id="PF05065"/>
    </source>
</evidence>
<evidence type="ECO:0000313" key="4">
    <source>
        <dbReference type="Proteomes" id="UP001589700"/>
    </source>
</evidence>
<evidence type="ECO:0000313" key="3">
    <source>
        <dbReference type="EMBL" id="MFB9260675.1"/>
    </source>
</evidence>
<name>A0ABV5JUU2_9ACTN</name>
<dbReference type="Gene3D" id="3.30.2320.10">
    <property type="entry name" value="hypothetical protein PF0899 domain"/>
    <property type="match status" value="1"/>
</dbReference>
<reference evidence="3 4" key="1">
    <citation type="submission" date="2024-09" db="EMBL/GenBank/DDBJ databases">
        <authorList>
            <person name="Sun Q."/>
            <person name="Mori K."/>
        </authorList>
    </citation>
    <scope>NUCLEOTIDE SEQUENCE [LARGE SCALE GENOMIC DNA]</scope>
    <source>
        <strain evidence="3 4">CCM 7659</strain>
    </source>
</reference>
<dbReference type="SUPFAM" id="SSF56563">
    <property type="entry name" value="Major capsid protein gp5"/>
    <property type="match status" value="1"/>
</dbReference>
<dbReference type="InterPro" id="IPR054612">
    <property type="entry name" value="Phage_capsid-like_C"/>
</dbReference>
<gene>
    <name evidence="3" type="ORF">ACFFVD_12765</name>
</gene>
<dbReference type="EMBL" id="JBHMDY010000008">
    <property type="protein sequence ID" value="MFB9260675.1"/>
    <property type="molecule type" value="Genomic_DNA"/>
</dbReference>